<evidence type="ECO:0000256" key="1">
    <source>
        <dbReference type="ARBA" id="ARBA00022490"/>
    </source>
</evidence>
<dbReference type="GO" id="GO:0006364">
    <property type="term" value="P:rRNA processing"/>
    <property type="evidence" value="ECO:0007669"/>
    <property type="project" value="UniProtKB-UniRule"/>
</dbReference>
<dbReference type="InterPro" id="IPR009000">
    <property type="entry name" value="Transl_B-barrel_sf"/>
</dbReference>
<name>A0AAC9BH86_9RALS</name>
<reference evidence="8 9" key="1">
    <citation type="submission" date="2015-09" db="EMBL/GenBank/DDBJ databases">
        <authorList>
            <person name="Xu Y."/>
            <person name="Nagy A."/>
            <person name="Liu N.T."/>
            <person name="Nou X."/>
        </authorList>
    </citation>
    <scope>NUCLEOTIDE SEQUENCE [LARGE SCALE GENOMIC DNA]</scope>
    <source>
        <strain evidence="8 9">FC1138</strain>
    </source>
</reference>
<keyword evidence="3 5" id="KW-0698">rRNA processing</keyword>
<comment type="subcellular location">
    <subcellularLocation>
        <location evidence="5">Cytoplasm</location>
    </subcellularLocation>
</comment>
<dbReference type="Proteomes" id="UP000077927">
    <property type="component" value="Chromosome 1"/>
</dbReference>
<dbReference type="Pfam" id="PF01782">
    <property type="entry name" value="RimM"/>
    <property type="match status" value="1"/>
</dbReference>
<dbReference type="GO" id="GO:0005737">
    <property type="term" value="C:cytoplasm"/>
    <property type="evidence" value="ECO:0007669"/>
    <property type="project" value="UniProtKB-SubCell"/>
</dbReference>
<dbReference type="InterPro" id="IPR011033">
    <property type="entry name" value="PRC_barrel-like_sf"/>
</dbReference>
<dbReference type="EMBL" id="CP012605">
    <property type="protein sequence ID" value="ANH73811.1"/>
    <property type="molecule type" value="Genomic_DNA"/>
</dbReference>
<dbReference type="AlphaFoldDB" id="A0AAC9BH86"/>
<evidence type="ECO:0000256" key="3">
    <source>
        <dbReference type="ARBA" id="ARBA00022552"/>
    </source>
</evidence>
<dbReference type="RefSeq" id="WP_031329540.1">
    <property type="nucleotide sequence ID" value="NZ_CP012605.1"/>
</dbReference>
<dbReference type="SUPFAM" id="SSF50447">
    <property type="entry name" value="Translation proteins"/>
    <property type="match status" value="1"/>
</dbReference>
<dbReference type="Pfam" id="PF24986">
    <property type="entry name" value="PRC_RimM"/>
    <property type="match status" value="1"/>
</dbReference>
<evidence type="ECO:0000256" key="5">
    <source>
        <dbReference type="HAMAP-Rule" id="MF_00014"/>
    </source>
</evidence>
<dbReference type="HAMAP" id="MF_00014">
    <property type="entry name" value="Ribosome_mat_RimM"/>
    <property type="match status" value="1"/>
</dbReference>
<organism evidence="8 9">
    <name type="scientific">Ralstonia insidiosa</name>
    <dbReference type="NCBI Taxonomy" id="190721"/>
    <lineage>
        <taxon>Bacteria</taxon>
        <taxon>Pseudomonadati</taxon>
        <taxon>Pseudomonadota</taxon>
        <taxon>Betaproteobacteria</taxon>
        <taxon>Burkholderiales</taxon>
        <taxon>Burkholderiaceae</taxon>
        <taxon>Ralstonia</taxon>
    </lineage>
</organism>
<evidence type="ECO:0000256" key="4">
    <source>
        <dbReference type="ARBA" id="ARBA00023186"/>
    </source>
</evidence>
<accession>A0AAC9BH86</accession>
<evidence type="ECO:0000256" key="2">
    <source>
        <dbReference type="ARBA" id="ARBA00022517"/>
    </source>
</evidence>
<dbReference type="Gene3D" id="2.40.30.60">
    <property type="entry name" value="RimM"/>
    <property type="match status" value="1"/>
</dbReference>
<dbReference type="PANTHER" id="PTHR33692:SF1">
    <property type="entry name" value="RIBOSOME MATURATION FACTOR RIMM"/>
    <property type="match status" value="1"/>
</dbReference>
<keyword evidence="1 5" id="KW-0963">Cytoplasm</keyword>
<keyword evidence="2 5" id="KW-0690">Ribosome biogenesis</keyword>
<dbReference type="GO" id="GO:0005840">
    <property type="term" value="C:ribosome"/>
    <property type="evidence" value="ECO:0007669"/>
    <property type="project" value="InterPro"/>
</dbReference>
<dbReference type="KEGG" id="rin:ACS15_2470"/>
<comment type="subunit">
    <text evidence="5">Binds ribosomal protein uS19.</text>
</comment>
<dbReference type="Gene3D" id="2.30.30.240">
    <property type="entry name" value="PRC-barrel domain"/>
    <property type="match status" value="1"/>
</dbReference>
<comment type="domain">
    <text evidence="5">The PRC barrel domain binds ribosomal protein uS19.</text>
</comment>
<dbReference type="InterPro" id="IPR011961">
    <property type="entry name" value="RimM"/>
</dbReference>
<dbReference type="InterPro" id="IPR002676">
    <property type="entry name" value="RimM_N"/>
</dbReference>
<feature type="domain" description="RimM N-terminal" evidence="6">
    <location>
        <begin position="16"/>
        <end position="102"/>
    </location>
</feature>
<dbReference type="InterPro" id="IPR056792">
    <property type="entry name" value="PRC_RimM"/>
</dbReference>
<dbReference type="GO" id="GO:0042274">
    <property type="term" value="P:ribosomal small subunit biogenesis"/>
    <property type="evidence" value="ECO:0007669"/>
    <property type="project" value="UniProtKB-UniRule"/>
</dbReference>
<comment type="function">
    <text evidence="5">An accessory protein needed during the final step in the assembly of 30S ribosomal subunit, possibly for assembly of the head region. Essential for efficient processing of 16S rRNA. May be needed both before and after RbfA during the maturation of 16S rRNA. It has affinity for free ribosomal 30S subunits but not for 70S ribosomes.</text>
</comment>
<dbReference type="GO" id="GO:0043022">
    <property type="term" value="F:ribosome binding"/>
    <property type="evidence" value="ECO:0007669"/>
    <property type="project" value="InterPro"/>
</dbReference>
<protein>
    <recommendedName>
        <fullName evidence="5">Ribosome maturation factor RimM</fullName>
    </recommendedName>
</protein>
<sequence length="182" mass="19485">MCPGAGTTLPDDLVEVGYVGGAYGIRGWIKVQPHGEADALLNARAWWLKPAAGAVAASTDWRVFPVGTSREHSGTVVAGSPAVPDRNVAEALRGCVVWVSRADFPAPDDDEFYWVDLIGATVVNEQQETLGTVTGLIDNGAHQILRIVGEGDVERLVPFVEVYVKSVDVAGQRIVVDWGLDY</sequence>
<dbReference type="PANTHER" id="PTHR33692">
    <property type="entry name" value="RIBOSOME MATURATION FACTOR RIMM"/>
    <property type="match status" value="1"/>
</dbReference>
<evidence type="ECO:0000313" key="8">
    <source>
        <dbReference type="EMBL" id="ANH73811.1"/>
    </source>
</evidence>
<dbReference type="NCBIfam" id="TIGR02273">
    <property type="entry name" value="16S_RimM"/>
    <property type="match status" value="1"/>
</dbReference>
<evidence type="ECO:0000313" key="9">
    <source>
        <dbReference type="Proteomes" id="UP000077927"/>
    </source>
</evidence>
<evidence type="ECO:0000259" key="6">
    <source>
        <dbReference type="Pfam" id="PF01782"/>
    </source>
</evidence>
<gene>
    <name evidence="5 8" type="primary">rimM</name>
    <name evidence="8" type="ORF">ACS15_2470</name>
</gene>
<proteinExistence type="inferred from homology"/>
<evidence type="ECO:0000259" key="7">
    <source>
        <dbReference type="Pfam" id="PF24986"/>
    </source>
</evidence>
<comment type="similarity">
    <text evidence="5">Belongs to the RimM family.</text>
</comment>
<keyword evidence="4 5" id="KW-0143">Chaperone</keyword>
<feature type="domain" description="Ribosome maturation factor RimM PRC barrel" evidence="7">
    <location>
        <begin position="114"/>
        <end position="178"/>
    </location>
</feature>
<dbReference type="SUPFAM" id="SSF50346">
    <property type="entry name" value="PRC-barrel domain"/>
    <property type="match status" value="1"/>
</dbReference>
<dbReference type="InterPro" id="IPR036976">
    <property type="entry name" value="RimM_N_sf"/>
</dbReference>